<dbReference type="AlphaFoldDB" id="A0A645IPL6"/>
<reference evidence="1" key="1">
    <citation type="submission" date="2019-08" db="EMBL/GenBank/DDBJ databases">
        <authorList>
            <person name="Kucharzyk K."/>
            <person name="Murdoch R.W."/>
            <person name="Higgins S."/>
            <person name="Loffler F."/>
        </authorList>
    </citation>
    <scope>NUCLEOTIDE SEQUENCE</scope>
</reference>
<accession>A0A645IPL6</accession>
<gene>
    <name evidence="1" type="ORF">SDC9_200485</name>
</gene>
<protein>
    <submittedName>
        <fullName evidence="1">Uncharacterized protein</fullName>
    </submittedName>
</protein>
<comment type="caution">
    <text evidence="1">The sequence shown here is derived from an EMBL/GenBank/DDBJ whole genome shotgun (WGS) entry which is preliminary data.</text>
</comment>
<name>A0A645IPL6_9ZZZZ</name>
<organism evidence="1">
    <name type="scientific">bioreactor metagenome</name>
    <dbReference type="NCBI Taxonomy" id="1076179"/>
    <lineage>
        <taxon>unclassified sequences</taxon>
        <taxon>metagenomes</taxon>
        <taxon>ecological metagenomes</taxon>
    </lineage>
</organism>
<dbReference type="EMBL" id="VSSQ01119299">
    <property type="protein sequence ID" value="MPN52822.1"/>
    <property type="molecule type" value="Genomic_DNA"/>
</dbReference>
<evidence type="ECO:0000313" key="1">
    <source>
        <dbReference type="EMBL" id="MPN52822.1"/>
    </source>
</evidence>
<sequence length="88" mass="10240">MGQTESALGRCASFHFNRKDVEQVDDPVRDIHDDFVGDRLFQRRFFHLLRVKSGGRCEHGKGNERGGYNFFHDSSRIGCINVFIIIFY</sequence>
<proteinExistence type="predicted"/>